<feature type="domain" description="2,4-diaminopentanoate dehydrogenase C-terminal" evidence="1">
    <location>
        <begin position="199"/>
        <end position="337"/>
    </location>
</feature>
<dbReference type="SUPFAM" id="SSF51735">
    <property type="entry name" value="NAD(P)-binding Rossmann-fold domains"/>
    <property type="match status" value="1"/>
</dbReference>
<proteinExistence type="predicted"/>
<dbReference type="OrthoDB" id="4759936at2"/>
<dbReference type="InterPro" id="IPR045760">
    <property type="entry name" value="DAP_DH_C"/>
</dbReference>
<dbReference type="Gene3D" id="3.40.50.720">
    <property type="entry name" value="NAD(P)-binding Rossmann-like Domain"/>
    <property type="match status" value="1"/>
</dbReference>
<dbReference type="AlphaFoldDB" id="A0A5C4JB96"/>
<evidence type="ECO:0000259" key="1">
    <source>
        <dbReference type="Pfam" id="PF19328"/>
    </source>
</evidence>
<accession>A0A5C4JB96</accession>
<evidence type="ECO:0000313" key="2">
    <source>
        <dbReference type="EMBL" id="TMR00505.1"/>
    </source>
</evidence>
<protein>
    <submittedName>
        <fullName evidence="2">Dihydrodipicolinate reductase</fullName>
    </submittedName>
</protein>
<gene>
    <name evidence="2" type="ORF">ETD83_16685</name>
</gene>
<organism evidence="2 3">
    <name type="scientific">Actinomadura soli</name>
    <dbReference type="NCBI Taxonomy" id="2508997"/>
    <lineage>
        <taxon>Bacteria</taxon>
        <taxon>Bacillati</taxon>
        <taxon>Actinomycetota</taxon>
        <taxon>Actinomycetes</taxon>
        <taxon>Streptosporangiales</taxon>
        <taxon>Thermomonosporaceae</taxon>
        <taxon>Actinomadura</taxon>
    </lineage>
</organism>
<sequence>MSYLVGHWAAGRLGRQSLRAIIEHPDLELAGVVVGDHREAGLDAAELAGTGRPTGVLATEDPAPLLALRPHVISHTACGPGRVVDEVCRILESGAGVVTNALTPMVHPASADQAVVRRLRAACATGGAACLTTGPGPMTDLLPLLLSGASLHLDGIRITEIMCCARREEVREFGFGGPIGHRPPVVRPGLPTLMWGPMIRLIADQLAVPLDDFEETYELCPAPESFDVPAGRIAKGTTAGLRFQVSGLLGGRPVITVEHVARLREDLAPHWPAPPFGEPGGHRVEIAGEPPWRLDVAGPGAADPSVPGTLATALRLVNAIPAVAEARPGLHTPLTLPPFTGRRRLRRATR</sequence>
<keyword evidence="3" id="KW-1185">Reference proteome</keyword>
<dbReference type="InterPro" id="IPR036291">
    <property type="entry name" value="NAD(P)-bd_dom_sf"/>
</dbReference>
<dbReference type="Pfam" id="PF19328">
    <property type="entry name" value="DAP_DH_C"/>
    <property type="match status" value="1"/>
</dbReference>
<name>A0A5C4JB96_9ACTN</name>
<dbReference type="EMBL" id="VCKW01000075">
    <property type="protein sequence ID" value="TMR00505.1"/>
    <property type="molecule type" value="Genomic_DNA"/>
</dbReference>
<comment type="caution">
    <text evidence="2">The sequence shown here is derived from an EMBL/GenBank/DDBJ whole genome shotgun (WGS) entry which is preliminary data.</text>
</comment>
<evidence type="ECO:0000313" key="3">
    <source>
        <dbReference type="Proteomes" id="UP000309174"/>
    </source>
</evidence>
<dbReference type="Proteomes" id="UP000309174">
    <property type="component" value="Unassembled WGS sequence"/>
</dbReference>
<reference evidence="2 3" key="1">
    <citation type="submission" date="2019-05" db="EMBL/GenBank/DDBJ databases">
        <title>Draft genome sequence of Actinomadura sp. 14C53.</title>
        <authorList>
            <person name="Saricaoglu S."/>
            <person name="Isik K."/>
        </authorList>
    </citation>
    <scope>NUCLEOTIDE SEQUENCE [LARGE SCALE GENOMIC DNA]</scope>
    <source>
        <strain evidence="2 3">14C53</strain>
    </source>
</reference>
<dbReference type="RefSeq" id="WP_138646048.1">
    <property type="nucleotide sequence ID" value="NZ_VCKW01000075.1"/>
</dbReference>